<proteinExistence type="predicted"/>
<feature type="non-terminal residue" evidence="1">
    <location>
        <position position="1"/>
    </location>
</feature>
<name>A0A0B7B8S6_9EUPU</name>
<dbReference type="EMBL" id="HACG01042874">
    <property type="protein sequence ID" value="CEK89739.1"/>
    <property type="molecule type" value="Transcribed_RNA"/>
</dbReference>
<accession>A0A0B7B8S6</accession>
<reference evidence="1" key="1">
    <citation type="submission" date="2014-12" db="EMBL/GenBank/DDBJ databases">
        <title>Insight into the proteome of Arion vulgaris.</title>
        <authorList>
            <person name="Aradska J."/>
            <person name="Bulat T."/>
            <person name="Smidak R."/>
            <person name="Sarate P."/>
            <person name="Gangsoo J."/>
            <person name="Sialana F."/>
            <person name="Bilban M."/>
            <person name="Lubec G."/>
        </authorList>
    </citation>
    <scope>NUCLEOTIDE SEQUENCE</scope>
    <source>
        <tissue evidence="1">Skin</tissue>
    </source>
</reference>
<organism evidence="1">
    <name type="scientific">Arion vulgaris</name>
    <dbReference type="NCBI Taxonomy" id="1028688"/>
    <lineage>
        <taxon>Eukaryota</taxon>
        <taxon>Metazoa</taxon>
        <taxon>Spiralia</taxon>
        <taxon>Lophotrochozoa</taxon>
        <taxon>Mollusca</taxon>
        <taxon>Gastropoda</taxon>
        <taxon>Heterobranchia</taxon>
        <taxon>Euthyneura</taxon>
        <taxon>Panpulmonata</taxon>
        <taxon>Eupulmonata</taxon>
        <taxon>Stylommatophora</taxon>
        <taxon>Helicina</taxon>
        <taxon>Arionoidea</taxon>
        <taxon>Arionidae</taxon>
        <taxon>Arion</taxon>
    </lineage>
</organism>
<protein>
    <submittedName>
        <fullName evidence="1">Uncharacterized protein</fullName>
    </submittedName>
</protein>
<sequence>LDLQVCGHARSYICGDARYVVMLDIQLCGHVRSPDSLSSKQHIMLINAGFRFLV</sequence>
<evidence type="ECO:0000313" key="1">
    <source>
        <dbReference type="EMBL" id="CEK89739.1"/>
    </source>
</evidence>
<gene>
    <name evidence="1" type="primary">ORF172626</name>
</gene>
<dbReference type="AlphaFoldDB" id="A0A0B7B8S6"/>